<dbReference type="GO" id="GO:0046872">
    <property type="term" value="F:metal ion binding"/>
    <property type="evidence" value="ECO:0007669"/>
    <property type="project" value="UniProtKB-KW"/>
</dbReference>
<dbReference type="GO" id="GO:0006882">
    <property type="term" value="P:intracellular zinc ion homeostasis"/>
    <property type="evidence" value="ECO:0007669"/>
    <property type="project" value="TreeGrafter"/>
</dbReference>
<evidence type="ECO:0000256" key="6">
    <source>
        <dbReference type="PIRSR" id="PIRSR604254-1"/>
    </source>
</evidence>
<dbReference type="AlphaFoldDB" id="A0A2H3FSQ4"/>
<sequence>MAMSGTLTRRTPRWHDIPQWRQDNEYILGEYRPLKADYLQVIKRLTFVSNEAYNVYLIGAVLLQVFATAILRTMYQSEYIDVARTDFDFFSVFFCSPGSCLLFSALQHLNGSHSKEAEQSWHRVDLLGIVIVTVGTFVPEPYLKTPLYAELKIGSQCATG</sequence>
<proteinExistence type="inferred from homology"/>
<reference evidence="8 9" key="1">
    <citation type="journal article" date="2016" name="Environ. Microbiol.">
        <title>Effector profiles distinguish formae speciales of Fusarium oxysporum.</title>
        <authorList>
            <person name="van Dam P."/>
            <person name="Fokkens L."/>
            <person name="Schmidt S.M."/>
            <person name="Linmans J.H."/>
            <person name="Kistler H.C."/>
            <person name="Ma L.J."/>
            <person name="Rep M."/>
        </authorList>
    </citation>
    <scope>NUCLEOTIDE SEQUENCE [LARGE SCALE GENOMIC DNA]</scope>
    <source>
        <strain evidence="8 9">Forc016</strain>
    </source>
</reference>
<comment type="similarity">
    <text evidence="2">Belongs to the ADIPOR family.</text>
</comment>
<keyword evidence="4 7" id="KW-1133">Transmembrane helix</keyword>
<dbReference type="InterPro" id="IPR004254">
    <property type="entry name" value="AdipoR/HlyIII-related"/>
</dbReference>
<dbReference type="GO" id="GO:0038023">
    <property type="term" value="F:signaling receptor activity"/>
    <property type="evidence" value="ECO:0007669"/>
    <property type="project" value="TreeGrafter"/>
</dbReference>
<dbReference type="Proteomes" id="UP000219602">
    <property type="component" value="Unassembled WGS sequence"/>
</dbReference>
<feature type="binding site" evidence="6">
    <location>
        <position position="108"/>
    </location>
    <ligand>
        <name>Zn(2+)</name>
        <dbReference type="ChEBI" id="CHEBI:29105"/>
    </ligand>
</feature>
<reference evidence="8 9" key="2">
    <citation type="journal article" date="2017" name="Sci. Rep.">
        <title>A mobile pathogenicity chromosome in Fusarium oxysporum for infection of multiple cucurbit species.</title>
        <authorList>
            <person name="van Dam P."/>
            <person name="Fokkens L."/>
            <person name="Ayukawa Y."/>
            <person name="van der Gragt M."/>
            <person name="Ter Horst A."/>
            <person name="Brankovics B."/>
            <person name="Houterman P.M."/>
            <person name="Arie T."/>
            <person name="Rep M."/>
        </authorList>
    </citation>
    <scope>NUCLEOTIDE SEQUENCE [LARGE SCALE GENOMIC DNA]</scope>
    <source>
        <strain evidence="8 9">Forc016</strain>
    </source>
</reference>
<accession>A0A2H3FSQ4</accession>
<dbReference type="PANTHER" id="PTHR20855:SF52">
    <property type="entry name" value="ADIPONECTIN RECEPTOR PROTEIN"/>
    <property type="match status" value="1"/>
</dbReference>
<dbReference type="STRING" id="327505.A0A2H3FSQ4"/>
<name>A0A2H3FSQ4_FUSOX</name>
<dbReference type="EMBL" id="MABQ02000013">
    <property type="protein sequence ID" value="PCD21390.1"/>
    <property type="molecule type" value="Genomic_DNA"/>
</dbReference>
<dbReference type="Pfam" id="PF03006">
    <property type="entry name" value="HlyIII"/>
    <property type="match status" value="1"/>
</dbReference>
<evidence type="ECO:0000256" key="5">
    <source>
        <dbReference type="ARBA" id="ARBA00023136"/>
    </source>
</evidence>
<keyword evidence="6" id="KW-0479">Metal-binding</keyword>
<keyword evidence="6" id="KW-0862">Zinc</keyword>
<keyword evidence="5 7" id="KW-0472">Membrane</keyword>
<evidence type="ECO:0000256" key="2">
    <source>
        <dbReference type="ARBA" id="ARBA00007018"/>
    </source>
</evidence>
<comment type="caution">
    <text evidence="8">The sequence shown here is derived from an EMBL/GenBank/DDBJ whole genome shotgun (WGS) entry which is preliminary data.</text>
</comment>
<evidence type="ECO:0000313" key="9">
    <source>
        <dbReference type="Proteomes" id="UP000219602"/>
    </source>
</evidence>
<organism evidence="8 9">
    <name type="scientific">Fusarium oxysporum f. sp. radicis-cucumerinum</name>
    <dbReference type="NCBI Taxonomy" id="327505"/>
    <lineage>
        <taxon>Eukaryota</taxon>
        <taxon>Fungi</taxon>
        <taxon>Dikarya</taxon>
        <taxon>Ascomycota</taxon>
        <taxon>Pezizomycotina</taxon>
        <taxon>Sordariomycetes</taxon>
        <taxon>Hypocreomycetidae</taxon>
        <taxon>Hypocreales</taxon>
        <taxon>Nectriaceae</taxon>
        <taxon>Fusarium</taxon>
        <taxon>Fusarium oxysporum species complex</taxon>
    </lineage>
</organism>
<evidence type="ECO:0000256" key="1">
    <source>
        <dbReference type="ARBA" id="ARBA00004141"/>
    </source>
</evidence>
<comment type="subcellular location">
    <subcellularLocation>
        <location evidence="1">Membrane</location>
        <topology evidence="1">Multi-pass membrane protein</topology>
    </subcellularLocation>
</comment>
<dbReference type="PANTHER" id="PTHR20855">
    <property type="entry name" value="ADIPOR/PROGESTIN RECEPTOR-RELATED"/>
    <property type="match status" value="1"/>
</dbReference>
<evidence type="ECO:0000256" key="3">
    <source>
        <dbReference type="ARBA" id="ARBA00022692"/>
    </source>
</evidence>
<feature type="transmembrane region" description="Helical" evidence="7">
    <location>
        <begin position="87"/>
        <end position="106"/>
    </location>
</feature>
<dbReference type="GO" id="GO:0016020">
    <property type="term" value="C:membrane"/>
    <property type="evidence" value="ECO:0007669"/>
    <property type="project" value="UniProtKB-SubCell"/>
</dbReference>
<gene>
    <name evidence="8" type="ORF">AU210_016355</name>
</gene>
<keyword evidence="3 7" id="KW-0812">Transmembrane</keyword>
<evidence type="ECO:0000256" key="7">
    <source>
        <dbReference type="SAM" id="Phobius"/>
    </source>
</evidence>
<protein>
    <submittedName>
        <fullName evidence="8">Uncharacterized protein</fullName>
    </submittedName>
</protein>
<feature type="transmembrane region" description="Helical" evidence="7">
    <location>
        <begin position="53"/>
        <end position="75"/>
    </location>
</feature>
<evidence type="ECO:0000256" key="4">
    <source>
        <dbReference type="ARBA" id="ARBA00022989"/>
    </source>
</evidence>
<evidence type="ECO:0000313" key="8">
    <source>
        <dbReference type="EMBL" id="PCD21390.1"/>
    </source>
</evidence>